<feature type="compositionally biased region" description="Basic and acidic residues" evidence="1">
    <location>
        <begin position="125"/>
        <end position="134"/>
    </location>
</feature>
<dbReference type="Proteomes" id="UP001444661">
    <property type="component" value="Unassembled WGS sequence"/>
</dbReference>
<proteinExistence type="predicted"/>
<dbReference type="PANTHER" id="PTHR28307:SF1">
    <property type="entry name" value="PAL1 CELL MORPHOLOGY PROTEIN"/>
    <property type="match status" value="1"/>
</dbReference>
<feature type="compositionally biased region" description="Polar residues" evidence="1">
    <location>
        <begin position="107"/>
        <end position="124"/>
    </location>
</feature>
<evidence type="ECO:0000313" key="2">
    <source>
        <dbReference type="EMBL" id="KAK8052439.1"/>
    </source>
</evidence>
<organism evidence="2 3">
    <name type="scientific">Apiospora rasikravindrae</name>
    <dbReference type="NCBI Taxonomy" id="990691"/>
    <lineage>
        <taxon>Eukaryota</taxon>
        <taxon>Fungi</taxon>
        <taxon>Dikarya</taxon>
        <taxon>Ascomycota</taxon>
        <taxon>Pezizomycotina</taxon>
        <taxon>Sordariomycetes</taxon>
        <taxon>Xylariomycetidae</taxon>
        <taxon>Amphisphaeriales</taxon>
        <taxon>Apiosporaceae</taxon>
        <taxon>Apiospora</taxon>
    </lineage>
</organism>
<evidence type="ECO:0000256" key="1">
    <source>
        <dbReference type="SAM" id="MobiDB-lite"/>
    </source>
</evidence>
<dbReference type="EMBL" id="JAQQWK010000002">
    <property type="protein sequence ID" value="KAK8052439.1"/>
    <property type="molecule type" value="Genomic_DNA"/>
</dbReference>
<comment type="caution">
    <text evidence="2">The sequence shown here is derived from an EMBL/GenBank/DDBJ whole genome shotgun (WGS) entry which is preliminary data.</text>
</comment>
<evidence type="ECO:0000313" key="3">
    <source>
        <dbReference type="Proteomes" id="UP001444661"/>
    </source>
</evidence>
<sequence length="372" mass="40779">MRSLRPTGVLVWLPVGCQFPKQYTDGNSIKAEGRTDIVHMIVASIEAMVSERASQVSEVVDVVVENHRTLIGRGGEANYQLAAGVVFQITKSVPSWFEYLGQSVSESDAQTHENSGNTPAQTSCEPRKGREREIGPGASRRRNQEEHGLAGRRGQVPEAKHHVFEVSSVGVSVMVAVVRSSCHFQPPVLVSALQGPEVEFKRDFRPSERWLTREPTATKRGPHLKKATLPRTDPIDTLDTILGNSYHHEGSFDATVASRNVNKKYAPVEAVKTASMEAVKATPQRVRVCPDNVLGLTIEASHDCVDNDFPIENDTRAAVIPAAEHLRDTDDSKDSPTKHVPLQVTADIFPGMMESGNKREADDFAAAGFGRW</sequence>
<protein>
    <submittedName>
        <fullName evidence="2">KH domain protein</fullName>
    </submittedName>
</protein>
<feature type="region of interest" description="Disordered" evidence="1">
    <location>
        <begin position="107"/>
        <end position="156"/>
    </location>
</feature>
<name>A0ABR1U0L7_9PEZI</name>
<dbReference type="Pfam" id="PF08316">
    <property type="entry name" value="Pal1"/>
    <property type="match status" value="1"/>
</dbReference>
<keyword evidence="3" id="KW-1185">Reference proteome</keyword>
<gene>
    <name evidence="2" type="ORF">PG993_003824</name>
</gene>
<reference evidence="2 3" key="1">
    <citation type="submission" date="2023-01" db="EMBL/GenBank/DDBJ databases">
        <title>Analysis of 21 Apiospora genomes using comparative genomics revels a genus with tremendous synthesis potential of carbohydrate active enzymes and secondary metabolites.</title>
        <authorList>
            <person name="Sorensen T."/>
        </authorList>
    </citation>
    <scope>NUCLEOTIDE SEQUENCE [LARGE SCALE GENOMIC DNA]</scope>
    <source>
        <strain evidence="2 3">CBS 33761</strain>
    </source>
</reference>
<dbReference type="PANTHER" id="PTHR28307">
    <property type="entry name" value="PROTEIN PAL1"/>
    <property type="match status" value="1"/>
</dbReference>
<dbReference type="InterPro" id="IPR013226">
    <property type="entry name" value="Pal1"/>
</dbReference>
<accession>A0ABR1U0L7</accession>